<sequence length="232" mass="25715">MKLIFSALLLLLSPVAIGGEKELPVSVADSGSKAVDELVAGLVSRRPAPAPTSTEEPKELGQEGGLGLVSMSGRYATAEVEASIRKLQELGPSAFPHLLKHLDDDRYSYSDQPFVSGINGQGWMNHSVGEAIHEFVLTNDLAWVSGYKLRENAEGKAHHPLRIEDYIKIRGGMEAWVEAVKDRSRASVFTEFIDWCIAEEKKRGFEDKEDEEFILGRYLKKRKEIEDGSGKE</sequence>
<keyword evidence="2" id="KW-0732">Signal</keyword>
<organism evidence="3 4">
    <name type="scientific">Luteolibacter soli</name>
    <dbReference type="NCBI Taxonomy" id="3135280"/>
    <lineage>
        <taxon>Bacteria</taxon>
        <taxon>Pseudomonadati</taxon>
        <taxon>Verrucomicrobiota</taxon>
        <taxon>Verrucomicrobiia</taxon>
        <taxon>Verrucomicrobiales</taxon>
        <taxon>Verrucomicrobiaceae</taxon>
        <taxon>Luteolibacter</taxon>
    </lineage>
</organism>
<gene>
    <name evidence="3" type="ORF">WKV53_12980</name>
</gene>
<reference evidence="3 4" key="1">
    <citation type="submission" date="2024-04" db="EMBL/GenBank/DDBJ databases">
        <title>Luteolibacter sp. isolated from soil.</title>
        <authorList>
            <person name="An J."/>
        </authorList>
    </citation>
    <scope>NUCLEOTIDE SEQUENCE [LARGE SCALE GENOMIC DNA]</scope>
    <source>
        <strain evidence="3 4">Y139</strain>
    </source>
</reference>
<evidence type="ECO:0000313" key="3">
    <source>
        <dbReference type="EMBL" id="MEK7951423.1"/>
    </source>
</evidence>
<feature type="chain" id="PRO_5047181801" evidence="2">
    <location>
        <begin position="19"/>
        <end position="232"/>
    </location>
</feature>
<feature type="signal peptide" evidence="2">
    <location>
        <begin position="1"/>
        <end position="18"/>
    </location>
</feature>
<dbReference type="Proteomes" id="UP001371305">
    <property type="component" value="Unassembled WGS sequence"/>
</dbReference>
<dbReference type="EMBL" id="JBBUKT010000004">
    <property type="protein sequence ID" value="MEK7951423.1"/>
    <property type="molecule type" value="Genomic_DNA"/>
</dbReference>
<evidence type="ECO:0000313" key="4">
    <source>
        <dbReference type="Proteomes" id="UP001371305"/>
    </source>
</evidence>
<comment type="caution">
    <text evidence="3">The sequence shown here is derived from an EMBL/GenBank/DDBJ whole genome shotgun (WGS) entry which is preliminary data.</text>
</comment>
<name>A0ABU9AV66_9BACT</name>
<proteinExistence type="predicted"/>
<protein>
    <submittedName>
        <fullName evidence="3">Uncharacterized protein</fullName>
    </submittedName>
</protein>
<keyword evidence="4" id="KW-1185">Reference proteome</keyword>
<accession>A0ABU9AV66</accession>
<evidence type="ECO:0000256" key="2">
    <source>
        <dbReference type="SAM" id="SignalP"/>
    </source>
</evidence>
<dbReference type="RefSeq" id="WP_341405027.1">
    <property type="nucleotide sequence ID" value="NZ_JBBUKT010000004.1"/>
</dbReference>
<evidence type="ECO:0000256" key="1">
    <source>
        <dbReference type="SAM" id="MobiDB-lite"/>
    </source>
</evidence>
<feature type="region of interest" description="Disordered" evidence="1">
    <location>
        <begin position="45"/>
        <end position="64"/>
    </location>
</feature>